<comment type="caution">
    <text evidence="2">The sequence shown here is derived from an EMBL/GenBank/DDBJ whole genome shotgun (WGS) entry which is preliminary data.</text>
</comment>
<dbReference type="Proteomes" id="UP001247620">
    <property type="component" value="Unassembled WGS sequence"/>
</dbReference>
<evidence type="ECO:0000313" key="3">
    <source>
        <dbReference type="Proteomes" id="UP001247620"/>
    </source>
</evidence>
<feature type="domain" description="Gamma-glutamylcyclotransferase AIG2-like" evidence="1">
    <location>
        <begin position="8"/>
        <end position="130"/>
    </location>
</feature>
<dbReference type="EMBL" id="JAVDUU010000001">
    <property type="protein sequence ID" value="MDR6941258.1"/>
    <property type="molecule type" value="Genomic_DNA"/>
</dbReference>
<proteinExistence type="predicted"/>
<dbReference type="InterPro" id="IPR009288">
    <property type="entry name" value="AIG2-like_dom"/>
</dbReference>
<gene>
    <name evidence="2" type="ORF">J2W55_001086</name>
</gene>
<accession>A0ABU1T7E0</accession>
<name>A0ABU1T7E0_9SPHI</name>
<dbReference type="Gene3D" id="3.10.490.10">
    <property type="entry name" value="Gamma-glutamyl cyclotransferase-like"/>
    <property type="match status" value="1"/>
</dbReference>
<evidence type="ECO:0000259" key="1">
    <source>
        <dbReference type="Pfam" id="PF06094"/>
    </source>
</evidence>
<protein>
    <submittedName>
        <fullName evidence="2">Gamma-glutamylcyclotransferase (GGCT)/AIG2-like uncharacterized protein YtfP</fullName>
    </submittedName>
</protein>
<sequence>MKQTNRHLFVYGTLLDSRNSYGAYLQQHCTLLRPGKFKGWLYDIGDFPGAIADAHSEQYVHGSIYLMDEPKKILEIIDDYEGFGDNQAQPNLFIRAQTIVETSNGPVKCWIYVYNLPVHGLYLIPGGNYREYKKHQ</sequence>
<dbReference type="SUPFAM" id="SSF110857">
    <property type="entry name" value="Gamma-glutamyl cyclotransferase-like"/>
    <property type="match status" value="1"/>
</dbReference>
<dbReference type="Pfam" id="PF06094">
    <property type="entry name" value="GGACT"/>
    <property type="match status" value="1"/>
</dbReference>
<reference evidence="2 3" key="1">
    <citation type="submission" date="2023-07" db="EMBL/GenBank/DDBJ databases">
        <title>Sorghum-associated microbial communities from plants grown in Nebraska, USA.</title>
        <authorList>
            <person name="Schachtman D."/>
        </authorList>
    </citation>
    <scope>NUCLEOTIDE SEQUENCE [LARGE SCALE GENOMIC DNA]</scope>
    <source>
        <strain evidence="2 3">3262</strain>
    </source>
</reference>
<dbReference type="RefSeq" id="WP_310092814.1">
    <property type="nucleotide sequence ID" value="NZ_JAVDUU010000001.1"/>
</dbReference>
<evidence type="ECO:0000313" key="2">
    <source>
        <dbReference type="EMBL" id="MDR6941258.1"/>
    </source>
</evidence>
<keyword evidence="3" id="KW-1185">Reference proteome</keyword>
<dbReference type="InterPro" id="IPR036568">
    <property type="entry name" value="GGCT-like_sf"/>
</dbReference>
<dbReference type="InterPro" id="IPR013024">
    <property type="entry name" value="GGCT-like"/>
</dbReference>
<organism evidence="2 3">
    <name type="scientific">Mucilaginibacter pocheonensis</name>
    <dbReference type="NCBI Taxonomy" id="398050"/>
    <lineage>
        <taxon>Bacteria</taxon>
        <taxon>Pseudomonadati</taxon>
        <taxon>Bacteroidota</taxon>
        <taxon>Sphingobacteriia</taxon>
        <taxon>Sphingobacteriales</taxon>
        <taxon>Sphingobacteriaceae</taxon>
        <taxon>Mucilaginibacter</taxon>
    </lineage>
</organism>
<dbReference type="CDD" id="cd06661">
    <property type="entry name" value="GGCT_like"/>
    <property type="match status" value="1"/>
</dbReference>